<sequence>MRNIIQADFNHPQVLELLRLHLQGMQQNSPAGHVFALDLSGLQQPDISLYCLWNGEQACGIGALKALDQQSGEIKSMRTHPNWLKQGVARQLLEHIIYEARQRGYQRLMLETGSGEAFEPAIRLYQRYGFVSGPAFADYVKSPFNQFFQLDLFKLAPDLIHSTTTL</sequence>
<organism evidence="4 5">
    <name type="scientific">Bowmanella denitrificans</name>
    <dbReference type="NCBI Taxonomy" id="366582"/>
    <lineage>
        <taxon>Bacteria</taxon>
        <taxon>Pseudomonadati</taxon>
        <taxon>Pseudomonadota</taxon>
        <taxon>Gammaproteobacteria</taxon>
        <taxon>Alteromonadales</taxon>
        <taxon>Alteromonadaceae</taxon>
        <taxon>Bowmanella</taxon>
    </lineage>
</organism>
<keyword evidence="2" id="KW-0012">Acyltransferase</keyword>
<dbReference type="Pfam" id="PF00583">
    <property type="entry name" value="Acetyltransf_1"/>
    <property type="match status" value="1"/>
</dbReference>
<dbReference type="InterPro" id="IPR050832">
    <property type="entry name" value="Bact_Acetyltransf"/>
</dbReference>
<dbReference type="Gene3D" id="3.40.630.30">
    <property type="match status" value="1"/>
</dbReference>
<dbReference type="PANTHER" id="PTHR43877">
    <property type="entry name" value="AMINOALKYLPHOSPHONATE N-ACETYLTRANSFERASE-RELATED-RELATED"/>
    <property type="match status" value="1"/>
</dbReference>
<evidence type="ECO:0000256" key="1">
    <source>
        <dbReference type="ARBA" id="ARBA00022679"/>
    </source>
</evidence>
<evidence type="ECO:0000313" key="5">
    <source>
        <dbReference type="Proteomes" id="UP001501757"/>
    </source>
</evidence>
<protein>
    <submittedName>
        <fullName evidence="4">GNAT family N-acetyltransferase</fullName>
    </submittedName>
</protein>
<dbReference type="InterPro" id="IPR016181">
    <property type="entry name" value="Acyl_CoA_acyltransferase"/>
</dbReference>
<feature type="domain" description="N-acetyltransferase" evidence="3">
    <location>
        <begin position="1"/>
        <end position="157"/>
    </location>
</feature>
<evidence type="ECO:0000256" key="2">
    <source>
        <dbReference type="ARBA" id="ARBA00023315"/>
    </source>
</evidence>
<dbReference type="CDD" id="cd04301">
    <property type="entry name" value="NAT_SF"/>
    <property type="match status" value="1"/>
</dbReference>
<dbReference type="PANTHER" id="PTHR43877:SF5">
    <property type="entry name" value="BLL8307 PROTEIN"/>
    <property type="match status" value="1"/>
</dbReference>
<proteinExistence type="predicted"/>
<evidence type="ECO:0000259" key="3">
    <source>
        <dbReference type="PROSITE" id="PS51186"/>
    </source>
</evidence>
<name>A0ABN0XF07_9ALTE</name>
<keyword evidence="1" id="KW-0808">Transferase</keyword>
<dbReference type="Proteomes" id="UP001501757">
    <property type="component" value="Unassembled WGS sequence"/>
</dbReference>
<gene>
    <name evidence="4" type="ORF">GCM10009092_28540</name>
</gene>
<keyword evidence="5" id="KW-1185">Reference proteome</keyword>
<dbReference type="SUPFAM" id="SSF55729">
    <property type="entry name" value="Acyl-CoA N-acyltransferases (Nat)"/>
    <property type="match status" value="1"/>
</dbReference>
<dbReference type="InterPro" id="IPR000182">
    <property type="entry name" value="GNAT_dom"/>
</dbReference>
<dbReference type="PROSITE" id="PS51186">
    <property type="entry name" value="GNAT"/>
    <property type="match status" value="1"/>
</dbReference>
<dbReference type="RefSeq" id="WP_343845805.1">
    <property type="nucleotide sequence ID" value="NZ_BAAAEI010000015.1"/>
</dbReference>
<reference evidence="4 5" key="1">
    <citation type="journal article" date="2019" name="Int. J. Syst. Evol. Microbiol.">
        <title>The Global Catalogue of Microorganisms (GCM) 10K type strain sequencing project: providing services to taxonomists for standard genome sequencing and annotation.</title>
        <authorList>
            <consortium name="The Broad Institute Genomics Platform"/>
            <consortium name="The Broad Institute Genome Sequencing Center for Infectious Disease"/>
            <person name="Wu L."/>
            <person name="Ma J."/>
        </authorList>
    </citation>
    <scope>NUCLEOTIDE SEQUENCE [LARGE SCALE GENOMIC DNA]</scope>
    <source>
        <strain evidence="4 5">JCM 13378</strain>
    </source>
</reference>
<comment type="caution">
    <text evidence="4">The sequence shown here is derived from an EMBL/GenBank/DDBJ whole genome shotgun (WGS) entry which is preliminary data.</text>
</comment>
<dbReference type="EMBL" id="BAAAEI010000015">
    <property type="protein sequence ID" value="GAA0362459.1"/>
    <property type="molecule type" value="Genomic_DNA"/>
</dbReference>
<accession>A0ABN0XF07</accession>
<evidence type="ECO:0000313" key="4">
    <source>
        <dbReference type="EMBL" id="GAA0362459.1"/>
    </source>
</evidence>